<evidence type="ECO:0000313" key="3">
    <source>
        <dbReference type="EMBL" id="MFF3572155.1"/>
    </source>
</evidence>
<name>A0ABW6S792_9NOCA</name>
<accession>A0ABW6S792</accession>
<dbReference type="InterPro" id="IPR011051">
    <property type="entry name" value="RmlC_Cupin_sf"/>
</dbReference>
<proteinExistence type="predicted"/>
<feature type="domain" description="HTH cro/C1-type" evidence="2">
    <location>
        <begin position="22"/>
        <end position="76"/>
    </location>
</feature>
<dbReference type="Proteomes" id="UP001601992">
    <property type="component" value="Unassembled WGS sequence"/>
</dbReference>
<dbReference type="Gene3D" id="1.10.260.40">
    <property type="entry name" value="lambda repressor-like DNA-binding domains"/>
    <property type="match status" value="1"/>
</dbReference>
<dbReference type="InterPro" id="IPR013096">
    <property type="entry name" value="Cupin_2"/>
</dbReference>
<evidence type="ECO:0000256" key="1">
    <source>
        <dbReference type="ARBA" id="ARBA00023125"/>
    </source>
</evidence>
<keyword evidence="4" id="KW-1185">Reference proteome</keyword>
<dbReference type="InterPro" id="IPR001387">
    <property type="entry name" value="Cro/C1-type_HTH"/>
</dbReference>
<dbReference type="Pfam" id="PF13560">
    <property type="entry name" value="HTH_31"/>
    <property type="match status" value="1"/>
</dbReference>
<dbReference type="Gene3D" id="2.60.120.10">
    <property type="entry name" value="Jelly Rolls"/>
    <property type="match status" value="1"/>
</dbReference>
<reference evidence="3 4" key="1">
    <citation type="submission" date="2024-10" db="EMBL/GenBank/DDBJ databases">
        <title>The Natural Products Discovery Center: Release of the First 8490 Sequenced Strains for Exploring Actinobacteria Biosynthetic Diversity.</title>
        <authorList>
            <person name="Kalkreuter E."/>
            <person name="Kautsar S.A."/>
            <person name="Yang D."/>
            <person name="Bader C.D."/>
            <person name="Teijaro C.N."/>
            <person name="Fluegel L."/>
            <person name="Davis C.M."/>
            <person name="Simpson J.R."/>
            <person name="Lauterbach L."/>
            <person name="Steele A.D."/>
            <person name="Gui C."/>
            <person name="Meng S."/>
            <person name="Li G."/>
            <person name="Viehrig K."/>
            <person name="Ye F."/>
            <person name="Su P."/>
            <person name="Kiefer A.F."/>
            <person name="Nichols A."/>
            <person name="Cepeda A.J."/>
            <person name="Yan W."/>
            <person name="Fan B."/>
            <person name="Jiang Y."/>
            <person name="Adhikari A."/>
            <person name="Zheng C.-J."/>
            <person name="Schuster L."/>
            <person name="Cowan T.M."/>
            <person name="Smanski M.J."/>
            <person name="Chevrette M.G."/>
            <person name="De Carvalho L.P.S."/>
            <person name="Shen B."/>
        </authorList>
    </citation>
    <scope>NUCLEOTIDE SEQUENCE [LARGE SCALE GENOMIC DNA]</scope>
    <source>
        <strain evidence="3 4">NPDC002593</strain>
    </source>
</reference>
<comment type="caution">
    <text evidence="3">The sequence shown here is derived from an EMBL/GenBank/DDBJ whole genome shotgun (WGS) entry which is preliminary data.</text>
</comment>
<dbReference type="InterPro" id="IPR014710">
    <property type="entry name" value="RmlC-like_jellyroll"/>
</dbReference>
<dbReference type="PANTHER" id="PTHR46797">
    <property type="entry name" value="HTH-TYPE TRANSCRIPTIONAL REGULATOR"/>
    <property type="match status" value="1"/>
</dbReference>
<dbReference type="SUPFAM" id="SSF47413">
    <property type="entry name" value="lambda repressor-like DNA-binding domains"/>
    <property type="match status" value="1"/>
</dbReference>
<dbReference type="Pfam" id="PF07883">
    <property type="entry name" value="Cupin_2"/>
    <property type="match status" value="1"/>
</dbReference>
<keyword evidence="1" id="KW-0238">DNA-binding</keyword>
<sequence length="227" mass="24360">MKAQNGSGPAGADPRVLLGAEIRRRRRESGLTLVRLAEQAQISHPFLSQLERGLARPSMLTLARIAEALGTTQVELMLAADTAGRGESADTAQSQVIRSHEGVQLPRGIARSGREEGSTRLLVHGRAAFYPQEFVDVSGDFGPYFVHDEDEWVYVVNGAIVVDLGDHGDARLAEGDSLYYTGGTPHRWRVVDAPQARLIVVKAAGREADPVAGMDSPAGPRLSGSTR</sequence>
<evidence type="ECO:0000313" key="4">
    <source>
        <dbReference type="Proteomes" id="UP001601992"/>
    </source>
</evidence>
<dbReference type="PANTHER" id="PTHR46797:SF1">
    <property type="entry name" value="METHYLPHOSPHONATE SYNTHASE"/>
    <property type="match status" value="1"/>
</dbReference>
<organism evidence="3 4">
    <name type="scientific">Nocardia jiangxiensis</name>
    <dbReference type="NCBI Taxonomy" id="282685"/>
    <lineage>
        <taxon>Bacteria</taxon>
        <taxon>Bacillati</taxon>
        <taxon>Actinomycetota</taxon>
        <taxon>Actinomycetes</taxon>
        <taxon>Mycobacteriales</taxon>
        <taxon>Nocardiaceae</taxon>
        <taxon>Nocardia</taxon>
    </lineage>
</organism>
<gene>
    <name evidence="3" type="ORF">ACFYXQ_30680</name>
</gene>
<dbReference type="RefSeq" id="WP_051193290.1">
    <property type="nucleotide sequence ID" value="NZ_JBIAQY010000012.1"/>
</dbReference>
<evidence type="ECO:0000259" key="2">
    <source>
        <dbReference type="PROSITE" id="PS50943"/>
    </source>
</evidence>
<dbReference type="PROSITE" id="PS50943">
    <property type="entry name" value="HTH_CROC1"/>
    <property type="match status" value="1"/>
</dbReference>
<dbReference type="EMBL" id="JBIAQY010000012">
    <property type="protein sequence ID" value="MFF3572155.1"/>
    <property type="molecule type" value="Genomic_DNA"/>
</dbReference>
<dbReference type="CDD" id="cd00093">
    <property type="entry name" value="HTH_XRE"/>
    <property type="match status" value="1"/>
</dbReference>
<protein>
    <submittedName>
        <fullName evidence="3">Helix-turn-helix domain-containing protein</fullName>
    </submittedName>
</protein>
<dbReference type="InterPro" id="IPR010982">
    <property type="entry name" value="Lambda_DNA-bd_dom_sf"/>
</dbReference>
<dbReference type="SMART" id="SM00530">
    <property type="entry name" value="HTH_XRE"/>
    <property type="match status" value="1"/>
</dbReference>
<dbReference type="SUPFAM" id="SSF51182">
    <property type="entry name" value="RmlC-like cupins"/>
    <property type="match status" value="1"/>
</dbReference>
<dbReference type="CDD" id="cd02209">
    <property type="entry name" value="cupin_XRE_C"/>
    <property type="match status" value="1"/>
</dbReference>
<dbReference type="InterPro" id="IPR050807">
    <property type="entry name" value="TransReg_Diox_bact_type"/>
</dbReference>